<dbReference type="SMART" id="SM00487">
    <property type="entry name" value="DEXDc"/>
    <property type="match status" value="1"/>
</dbReference>
<proteinExistence type="predicted"/>
<dbReference type="KEGG" id="tps:THAPSDRAFT_10537"/>
<feature type="domain" description="Helicase ATP-binding" evidence="1">
    <location>
        <begin position="798"/>
        <end position="976"/>
    </location>
</feature>
<name>B8LCX8_THAPS</name>
<dbReference type="Pfam" id="PF00270">
    <property type="entry name" value="DEAD"/>
    <property type="match status" value="1"/>
</dbReference>
<dbReference type="GO" id="GO:0003676">
    <property type="term" value="F:nucleic acid binding"/>
    <property type="evidence" value="ECO:0007669"/>
    <property type="project" value="InterPro"/>
</dbReference>
<keyword evidence="3" id="KW-1185">Reference proteome</keyword>
<dbReference type="InterPro" id="IPR027417">
    <property type="entry name" value="P-loop_NTPase"/>
</dbReference>
<dbReference type="SUPFAM" id="SSF52540">
    <property type="entry name" value="P-loop containing nucleoside triphosphate hydrolases"/>
    <property type="match status" value="1"/>
</dbReference>
<dbReference type="InParanoid" id="B8LCX8"/>
<sequence length="992" mass="110886">MQIAQHKHDHPLCFDNSSITSIADCAQEAEKCLRVNQSLFQRNHSGDTDGFFDTSGEIAAFQCGRCSRCFDKKKVADKHVRLGQTKCSGSEMRPITGRVTIFGTVCPAPPTKRSRIDTASTAVAASPTIHTPALSHLRAAITPMASATPAAANTSIFNPYLGMSRLQFDMFQSTNPAVQRALRAAKSPFLQAESKYQMSLRMMKPFVPIGHDADDYAHMYADLGRPDDIVAKLNSFHQLSDIGSSQDSTFIIYALIASVEEYFTNHAKDDVKRCWPNLRAMIQMTSATTDGEDNMYNGCFNFRRSANGLLKLAKSFIVFLWRSHYHVDGWKLIMDLVEEECVGDVDKAVAVVVDSGIIAEVLVTALLEPPSSAQSPTVISEWATAQMFSLQMGKNEYRICSPAGISKTMAAIHNLVRIGACTHIAKIEGGDPHSFQAEAEGAAMRVRRAVGSSWLAGQIRTWRDIEARTTSRTPPTTTDECGNVCIGSEKLQRSIICQLIPTVNNHLFDFFSKVISGTEWKDILDPTHEILFHRSNDGTIYFEILYQNGSKRNSNSYFLDSVDLILLRKYESAIAGCVYICFHGFGGGSCRGQELYRTSRHDLVMSGGKLFYETISMKTKSKYIKTLRCLPPCTTRRVMVALVLYSGGIDGELFDLNFDQVDDAVANTYADVFQLTHRFCFQHSRQLYACIANTMKKKYPNHNYDSPGLEVADLADAEQFSHSLETQASIYFTISPSQRDLTYQNWWRALGATGFENVTPVSGRIRPITDEQLLKSLQYVLGKPDASFREGQLEACRHVANSKTENAMVGLDCGVGKSTTFTVPLYAKWRYQKINGVTMVICPHSIALKQHYATAVKELKNTDISISILTAGDIKQDFTAMDMEQSNLLFITLDAWFRITTDKLNIILEMRKKRGVSHIIFDEYHMLYEEHSIRKTKYLSTRHLLSTGATITLLTATLPKAKVFFWTKVLGKPLLTTGQKRFSMVKSVFRPS</sequence>
<dbReference type="GO" id="GO:0005524">
    <property type="term" value="F:ATP binding"/>
    <property type="evidence" value="ECO:0007669"/>
    <property type="project" value="InterPro"/>
</dbReference>
<protein>
    <recommendedName>
        <fullName evidence="1">Helicase ATP-binding domain-containing protein</fullName>
    </recommendedName>
</protein>
<reference evidence="2 3" key="1">
    <citation type="journal article" date="2004" name="Science">
        <title>The genome of the diatom Thalassiosira pseudonana: ecology, evolution, and metabolism.</title>
        <authorList>
            <person name="Armbrust E.V."/>
            <person name="Berges J.A."/>
            <person name="Bowler C."/>
            <person name="Green B.R."/>
            <person name="Martinez D."/>
            <person name="Putnam N.H."/>
            <person name="Zhou S."/>
            <person name="Allen A.E."/>
            <person name="Apt K.E."/>
            <person name="Bechner M."/>
            <person name="Brzezinski M.A."/>
            <person name="Chaal B.K."/>
            <person name="Chiovitti A."/>
            <person name="Davis A.K."/>
            <person name="Demarest M.S."/>
            <person name="Detter J.C."/>
            <person name="Glavina T."/>
            <person name="Goodstein D."/>
            <person name="Hadi M.Z."/>
            <person name="Hellsten U."/>
            <person name="Hildebrand M."/>
            <person name="Jenkins B.D."/>
            <person name="Jurka J."/>
            <person name="Kapitonov V.V."/>
            <person name="Kroger N."/>
            <person name="Lau W.W."/>
            <person name="Lane T.W."/>
            <person name="Larimer F.W."/>
            <person name="Lippmeier J.C."/>
            <person name="Lucas S."/>
            <person name="Medina M."/>
            <person name="Montsant A."/>
            <person name="Obornik M."/>
            <person name="Parker M.S."/>
            <person name="Palenik B."/>
            <person name="Pazour G.J."/>
            <person name="Richardson P.M."/>
            <person name="Rynearson T.A."/>
            <person name="Saito M.A."/>
            <person name="Schwartz D.C."/>
            <person name="Thamatrakoln K."/>
            <person name="Valentin K."/>
            <person name="Vardi A."/>
            <person name="Wilkerson F.P."/>
            <person name="Rokhsar D.S."/>
        </authorList>
    </citation>
    <scope>NUCLEOTIDE SEQUENCE [LARGE SCALE GENOMIC DNA]</scope>
    <source>
        <strain evidence="2 3">CCMP1335</strain>
    </source>
</reference>
<organism evidence="2 3">
    <name type="scientific">Thalassiosira pseudonana</name>
    <name type="common">Marine diatom</name>
    <name type="synonym">Cyclotella nana</name>
    <dbReference type="NCBI Taxonomy" id="35128"/>
    <lineage>
        <taxon>Eukaryota</taxon>
        <taxon>Sar</taxon>
        <taxon>Stramenopiles</taxon>
        <taxon>Ochrophyta</taxon>
        <taxon>Bacillariophyta</taxon>
        <taxon>Coscinodiscophyceae</taxon>
        <taxon>Thalassiosirophycidae</taxon>
        <taxon>Thalassiosirales</taxon>
        <taxon>Thalassiosiraceae</taxon>
        <taxon>Thalassiosira</taxon>
    </lineage>
</organism>
<accession>B8LCX8</accession>
<dbReference type="InterPro" id="IPR011545">
    <property type="entry name" value="DEAD/DEAH_box_helicase_dom"/>
</dbReference>
<dbReference type="PROSITE" id="PS51192">
    <property type="entry name" value="HELICASE_ATP_BIND_1"/>
    <property type="match status" value="1"/>
</dbReference>
<reference evidence="2 3" key="2">
    <citation type="journal article" date="2008" name="Nature">
        <title>The Phaeodactylum genome reveals the evolutionary history of diatom genomes.</title>
        <authorList>
            <person name="Bowler C."/>
            <person name="Allen A.E."/>
            <person name="Badger J.H."/>
            <person name="Grimwood J."/>
            <person name="Jabbari K."/>
            <person name="Kuo A."/>
            <person name="Maheswari U."/>
            <person name="Martens C."/>
            <person name="Maumus F."/>
            <person name="Otillar R.P."/>
            <person name="Rayko E."/>
            <person name="Salamov A."/>
            <person name="Vandepoele K."/>
            <person name="Beszteri B."/>
            <person name="Gruber A."/>
            <person name="Heijde M."/>
            <person name="Katinka M."/>
            <person name="Mock T."/>
            <person name="Valentin K."/>
            <person name="Verret F."/>
            <person name="Berges J.A."/>
            <person name="Brownlee C."/>
            <person name="Cadoret J.P."/>
            <person name="Chiovitti A."/>
            <person name="Choi C.J."/>
            <person name="Coesel S."/>
            <person name="De Martino A."/>
            <person name="Detter J.C."/>
            <person name="Durkin C."/>
            <person name="Falciatore A."/>
            <person name="Fournet J."/>
            <person name="Haruta M."/>
            <person name="Huysman M.J."/>
            <person name="Jenkins B.D."/>
            <person name="Jiroutova K."/>
            <person name="Jorgensen R.E."/>
            <person name="Joubert Y."/>
            <person name="Kaplan A."/>
            <person name="Kroger N."/>
            <person name="Kroth P.G."/>
            <person name="La Roche J."/>
            <person name="Lindquist E."/>
            <person name="Lommer M."/>
            <person name="Martin-Jezequel V."/>
            <person name="Lopez P.J."/>
            <person name="Lucas S."/>
            <person name="Mangogna M."/>
            <person name="McGinnis K."/>
            <person name="Medlin L.K."/>
            <person name="Montsant A."/>
            <person name="Oudot-Le Secq M.P."/>
            <person name="Napoli C."/>
            <person name="Obornik M."/>
            <person name="Parker M.S."/>
            <person name="Petit J.L."/>
            <person name="Porcel B.M."/>
            <person name="Poulsen N."/>
            <person name="Robison M."/>
            <person name="Rychlewski L."/>
            <person name="Rynearson T.A."/>
            <person name="Schmutz J."/>
            <person name="Shapiro H."/>
            <person name="Siaut M."/>
            <person name="Stanley M."/>
            <person name="Sussman M.R."/>
            <person name="Taylor A.R."/>
            <person name="Vardi A."/>
            <person name="von Dassow P."/>
            <person name="Vyverman W."/>
            <person name="Willis A."/>
            <person name="Wyrwicz L.S."/>
            <person name="Rokhsar D.S."/>
            <person name="Weissenbach J."/>
            <person name="Armbrust E.V."/>
            <person name="Green B.R."/>
            <person name="Van de Peer Y."/>
            <person name="Grigoriev I.V."/>
        </authorList>
    </citation>
    <scope>NUCLEOTIDE SEQUENCE [LARGE SCALE GENOMIC DNA]</scope>
    <source>
        <strain evidence="2 3">CCMP1335</strain>
    </source>
</reference>
<dbReference type="HOGENOM" id="CLU_301399_0_0_1"/>
<dbReference type="Proteomes" id="UP000001449">
    <property type="component" value="Chromosome 16"/>
</dbReference>
<dbReference type="Gene3D" id="3.40.50.300">
    <property type="entry name" value="P-loop containing nucleotide triphosphate hydrolases"/>
    <property type="match status" value="1"/>
</dbReference>
<dbReference type="EMBL" id="DS999418">
    <property type="protein sequence ID" value="EED86843.1"/>
    <property type="molecule type" value="Genomic_DNA"/>
</dbReference>
<dbReference type="InterPro" id="IPR014001">
    <property type="entry name" value="Helicase_ATP-bd"/>
</dbReference>
<evidence type="ECO:0000259" key="1">
    <source>
        <dbReference type="PROSITE" id="PS51192"/>
    </source>
</evidence>
<dbReference type="PaxDb" id="35128-Thaps10537"/>
<gene>
    <name evidence="2" type="ORF">THAPSDRAFT_10537</name>
</gene>
<evidence type="ECO:0000313" key="3">
    <source>
        <dbReference type="Proteomes" id="UP000001449"/>
    </source>
</evidence>
<dbReference type="GeneID" id="7442591"/>
<dbReference type="RefSeq" id="XP_002296859.1">
    <property type="nucleotide sequence ID" value="XM_002296823.1"/>
</dbReference>
<dbReference type="AlphaFoldDB" id="B8LCX8"/>
<evidence type="ECO:0000313" key="2">
    <source>
        <dbReference type="EMBL" id="EED86843.1"/>
    </source>
</evidence>